<protein>
    <submittedName>
        <fullName evidence="1">SMC interacting protein</fullName>
    </submittedName>
</protein>
<sequence>MQFPARYLDFLFHFHGDRDYFECHEVLEDHWKDNGMERNSIWVGLIQVAVTFYHYRRGNIKGALKMIDKALIQLKDKQEETYSLGIQFSVLIDELAKIRLKIITNQPYKSYHIPIYNPTLLHLCQARCEEAGFPWGVTSTSVSQTIVNRHLTRDRSQVIEEREQALATKNASRSFLLTS</sequence>
<keyword evidence="2" id="KW-1185">Reference proteome</keyword>
<accession>A0A2X4Z757</accession>
<dbReference type="EMBL" id="LS483476">
    <property type="protein sequence ID" value="SQI56464.1"/>
    <property type="molecule type" value="Genomic_DNA"/>
</dbReference>
<dbReference type="STRING" id="1348624.GCA_001591545_00935"/>
<dbReference type="PANTHER" id="PTHR34796:SF1">
    <property type="entry name" value="EXPRESSED PROTEIN"/>
    <property type="match status" value="1"/>
</dbReference>
<dbReference type="AlphaFoldDB" id="A0A2X4Z757"/>
<dbReference type="Proteomes" id="UP000249134">
    <property type="component" value="Chromosome 1"/>
</dbReference>
<evidence type="ECO:0000313" key="2">
    <source>
        <dbReference type="Proteomes" id="UP000249134"/>
    </source>
</evidence>
<dbReference type="SUPFAM" id="SSF140663">
    <property type="entry name" value="TTHA0068-like"/>
    <property type="match status" value="1"/>
</dbReference>
<gene>
    <name evidence="1" type="primary">ypuF</name>
    <name evidence="1" type="ORF">NCTC4824_01863</name>
</gene>
<dbReference type="KEGG" id="blen:NCTC4824_01863"/>
<proteinExistence type="predicted"/>
<dbReference type="Gene3D" id="1.10.3450.10">
    <property type="entry name" value="TTHA0068-like"/>
    <property type="match status" value="1"/>
</dbReference>
<name>A0A2X4Z757_LEDLE</name>
<dbReference type="InterPro" id="IPR023203">
    <property type="entry name" value="TTHA0068_sf"/>
</dbReference>
<organism evidence="1 2">
    <name type="scientific">Lederbergia lenta</name>
    <name type="common">Bacillus lentus</name>
    <dbReference type="NCBI Taxonomy" id="1467"/>
    <lineage>
        <taxon>Bacteria</taxon>
        <taxon>Bacillati</taxon>
        <taxon>Bacillota</taxon>
        <taxon>Bacilli</taxon>
        <taxon>Bacillales</taxon>
        <taxon>Bacillaceae</taxon>
        <taxon>Lederbergia</taxon>
    </lineage>
</organism>
<dbReference type="InterPro" id="IPR005500">
    <property type="entry name" value="DUF309"/>
</dbReference>
<dbReference type="RefSeq" id="WP_066137649.1">
    <property type="nucleotide sequence ID" value="NZ_CBCSGM010000001.1"/>
</dbReference>
<reference evidence="1 2" key="1">
    <citation type="submission" date="2018-06" db="EMBL/GenBank/DDBJ databases">
        <authorList>
            <consortium name="Pathogen Informatics"/>
            <person name="Doyle S."/>
        </authorList>
    </citation>
    <scope>NUCLEOTIDE SEQUENCE [LARGE SCALE GENOMIC DNA]</scope>
    <source>
        <strain evidence="1 2">NCTC4824</strain>
    </source>
</reference>
<evidence type="ECO:0000313" key="1">
    <source>
        <dbReference type="EMBL" id="SQI56464.1"/>
    </source>
</evidence>
<dbReference type="PANTHER" id="PTHR34796">
    <property type="entry name" value="EXPRESSED PROTEIN"/>
    <property type="match status" value="1"/>
</dbReference>
<dbReference type="Pfam" id="PF03745">
    <property type="entry name" value="DUF309"/>
    <property type="match status" value="1"/>
</dbReference>